<feature type="chain" id="PRO_5042111150" evidence="1">
    <location>
        <begin position="25"/>
        <end position="80"/>
    </location>
</feature>
<organism evidence="2 3">
    <name type="scientific">Mycena albidolilacea</name>
    <dbReference type="NCBI Taxonomy" id="1033008"/>
    <lineage>
        <taxon>Eukaryota</taxon>
        <taxon>Fungi</taxon>
        <taxon>Dikarya</taxon>
        <taxon>Basidiomycota</taxon>
        <taxon>Agaricomycotina</taxon>
        <taxon>Agaricomycetes</taxon>
        <taxon>Agaricomycetidae</taxon>
        <taxon>Agaricales</taxon>
        <taxon>Marasmiineae</taxon>
        <taxon>Mycenaceae</taxon>
        <taxon>Mycena</taxon>
    </lineage>
</organism>
<comment type="caution">
    <text evidence="2">The sequence shown here is derived from an EMBL/GenBank/DDBJ whole genome shotgun (WGS) entry which is preliminary data.</text>
</comment>
<evidence type="ECO:0000256" key="1">
    <source>
        <dbReference type="SAM" id="SignalP"/>
    </source>
</evidence>
<dbReference type="Proteomes" id="UP001218218">
    <property type="component" value="Unassembled WGS sequence"/>
</dbReference>
<protein>
    <submittedName>
        <fullName evidence="2">Uncharacterized protein</fullName>
    </submittedName>
</protein>
<accession>A0AAD6ZRQ9</accession>
<keyword evidence="1" id="KW-0732">Signal</keyword>
<evidence type="ECO:0000313" key="2">
    <source>
        <dbReference type="EMBL" id="KAJ7336357.1"/>
    </source>
</evidence>
<proteinExistence type="predicted"/>
<keyword evidence="3" id="KW-1185">Reference proteome</keyword>
<reference evidence="2" key="1">
    <citation type="submission" date="2023-03" db="EMBL/GenBank/DDBJ databases">
        <title>Massive genome expansion in bonnet fungi (Mycena s.s.) driven by repeated elements and novel gene families across ecological guilds.</title>
        <authorList>
            <consortium name="Lawrence Berkeley National Laboratory"/>
            <person name="Harder C.B."/>
            <person name="Miyauchi S."/>
            <person name="Viragh M."/>
            <person name="Kuo A."/>
            <person name="Thoen E."/>
            <person name="Andreopoulos B."/>
            <person name="Lu D."/>
            <person name="Skrede I."/>
            <person name="Drula E."/>
            <person name="Henrissat B."/>
            <person name="Morin E."/>
            <person name="Kohler A."/>
            <person name="Barry K."/>
            <person name="LaButti K."/>
            <person name="Morin E."/>
            <person name="Salamov A."/>
            <person name="Lipzen A."/>
            <person name="Mereny Z."/>
            <person name="Hegedus B."/>
            <person name="Baldrian P."/>
            <person name="Stursova M."/>
            <person name="Weitz H."/>
            <person name="Taylor A."/>
            <person name="Grigoriev I.V."/>
            <person name="Nagy L.G."/>
            <person name="Martin F."/>
            <person name="Kauserud H."/>
        </authorList>
    </citation>
    <scope>NUCLEOTIDE SEQUENCE</scope>
    <source>
        <strain evidence="2">CBHHK002</strain>
    </source>
</reference>
<feature type="signal peptide" evidence="1">
    <location>
        <begin position="1"/>
        <end position="24"/>
    </location>
</feature>
<dbReference type="AlphaFoldDB" id="A0AAD6ZRQ9"/>
<dbReference type="EMBL" id="JARIHO010000031">
    <property type="protein sequence ID" value="KAJ7336357.1"/>
    <property type="molecule type" value="Genomic_DNA"/>
</dbReference>
<gene>
    <name evidence="2" type="ORF">DFH08DRAFT_878533</name>
</gene>
<sequence length="80" mass="9376">MTEFLAHLMRATWSRLAFVHLIIANWGNQMVADIAYPGSTLRHRPPCFYLDHLWRIKRRHFLGQLPGFAAVLFTSPVVWK</sequence>
<evidence type="ECO:0000313" key="3">
    <source>
        <dbReference type="Proteomes" id="UP001218218"/>
    </source>
</evidence>
<name>A0AAD6ZRQ9_9AGAR</name>